<dbReference type="OrthoDB" id="9946013at2759"/>
<evidence type="ECO:0000259" key="10">
    <source>
        <dbReference type="PROSITE" id="PS50262"/>
    </source>
</evidence>
<gene>
    <name evidence="11" type="primary">TACR2</name>
    <name evidence="11" type="ORF">EVAR_97853_1</name>
</gene>
<evidence type="ECO:0000256" key="4">
    <source>
        <dbReference type="ARBA" id="ARBA00022989"/>
    </source>
</evidence>
<keyword evidence="4 9" id="KW-1133">Transmembrane helix</keyword>
<dbReference type="STRING" id="151549.A0A4C1X032"/>
<dbReference type="PRINTS" id="PR00237">
    <property type="entry name" value="GPCRRHODOPSN"/>
</dbReference>
<evidence type="ECO:0000313" key="12">
    <source>
        <dbReference type="Proteomes" id="UP000299102"/>
    </source>
</evidence>
<keyword evidence="7 11" id="KW-0675">Receptor</keyword>
<keyword evidence="12" id="KW-1185">Reference proteome</keyword>
<comment type="caution">
    <text evidence="11">The sequence shown here is derived from an EMBL/GenBank/DDBJ whole genome shotgun (WGS) entry which is preliminary data.</text>
</comment>
<protein>
    <submittedName>
        <fullName evidence="11">Substance-K receptor</fullName>
    </submittedName>
</protein>
<dbReference type="PANTHER" id="PTHR24243">
    <property type="entry name" value="G-PROTEIN COUPLED RECEPTOR"/>
    <property type="match status" value="1"/>
</dbReference>
<sequence>MLGISRNLYPCCAIGNICEISSGGQSIRKLRFSIVPAASALVSVECTKTGMGFRSDWEDSESNGPVHDARLYLREAVVGGRQLVGRLFGRYTSEYPFPNVLWHVKPAREIAIKTTLMLIVGVTGISLNAIILLIIIKNKWLRNSSNYLIANLALVDLCTLLLCPWFMLVRDFYQQYVLKNFGCRFEGFLQATLLLAGVSAVILVSYDRLAAAAMTSDARITKKAAPKLAVASWLLPMALSIPWIYYREYMERPWLDYLETYCVENLLVLTIYWHIIICVLVWIPLGLMIVTYGAILWQLRRCAKELSARGGGNSVSRAKGRAFKVAAWVLLAAALCRIPFTVLSYWRNELVRQAQINAVVGVFEIVWFGANFLMYFNCALNPLIYGFSNERFRRAMDRTPGISWCRFGSWCCKSNKSTKKDPVVNKTEKIFVIEQTPIPDKKLTRMVKNIMHIHRGSIELGVPKIEEDQGWSRACIAGDDGKGEAVATRQVSLDLFKRAGFQSNEECVCDFVAKQLIEFLT</sequence>
<dbReference type="SUPFAM" id="SSF81321">
    <property type="entry name" value="Family A G protein-coupled receptor-like"/>
    <property type="match status" value="1"/>
</dbReference>
<dbReference type="PROSITE" id="PS50262">
    <property type="entry name" value="G_PROTEIN_RECEP_F1_2"/>
    <property type="match status" value="1"/>
</dbReference>
<name>A0A4C1X032_EUMVA</name>
<feature type="transmembrane region" description="Helical" evidence="9">
    <location>
        <begin position="266"/>
        <end position="299"/>
    </location>
</feature>
<feature type="transmembrane region" description="Helical" evidence="9">
    <location>
        <begin position="116"/>
        <end position="136"/>
    </location>
</feature>
<evidence type="ECO:0000256" key="6">
    <source>
        <dbReference type="ARBA" id="ARBA00023136"/>
    </source>
</evidence>
<evidence type="ECO:0000313" key="11">
    <source>
        <dbReference type="EMBL" id="GBP55645.1"/>
    </source>
</evidence>
<dbReference type="PANTHER" id="PTHR24243:SF208">
    <property type="entry name" value="PYROKININ-1 RECEPTOR"/>
    <property type="match status" value="1"/>
</dbReference>
<feature type="domain" description="G-protein coupled receptors family 1 profile" evidence="10">
    <location>
        <begin position="127"/>
        <end position="385"/>
    </location>
</feature>
<reference evidence="11 12" key="1">
    <citation type="journal article" date="2019" name="Commun. Biol.">
        <title>The bagworm genome reveals a unique fibroin gene that provides high tensile strength.</title>
        <authorList>
            <person name="Kono N."/>
            <person name="Nakamura H."/>
            <person name="Ohtoshi R."/>
            <person name="Tomita M."/>
            <person name="Numata K."/>
            <person name="Arakawa K."/>
        </authorList>
    </citation>
    <scope>NUCLEOTIDE SEQUENCE [LARGE SCALE GENOMIC DNA]</scope>
</reference>
<evidence type="ECO:0000256" key="1">
    <source>
        <dbReference type="ARBA" id="ARBA00004141"/>
    </source>
</evidence>
<organism evidence="11 12">
    <name type="scientific">Eumeta variegata</name>
    <name type="common">Bagworm moth</name>
    <name type="synonym">Eumeta japonica</name>
    <dbReference type="NCBI Taxonomy" id="151549"/>
    <lineage>
        <taxon>Eukaryota</taxon>
        <taxon>Metazoa</taxon>
        <taxon>Ecdysozoa</taxon>
        <taxon>Arthropoda</taxon>
        <taxon>Hexapoda</taxon>
        <taxon>Insecta</taxon>
        <taxon>Pterygota</taxon>
        <taxon>Neoptera</taxon>
        <taxon>Endopterygota</taxon>
        <taxon>Lepidoptera</taxon>
        <taxon>Glossata</taxon>
        <taxon>Ditrysia</taxon>
        <taxon>Tineoidea</taxon>
        <taxon>Psychidae</taxon>
        <taxon>Oiketicinae</taxon>
        <taxon>Eumeta</taxon>
    </lineage>
</organism>
<comment type="similarity">
    <text evidence="2">Belongs to the G-protein coupled receptor 1 family.</text>
</comment>
<feature type="transmembrane region" description="Helical" evidence="9">
    <location>
        <begin position="148"/>
        <end position="168"/>
    </location>
</feature>
<evidence type="ECO:0000256" key="7">
    <source>
        <dbReference type="ARBA" id="ARBA00023170"/>
    </source>
</evidence>
<dbReference type="GO" id="GO:0004930">
    <property type="term" value="F:G protein-coupled receptor activity"/>
    <property type="evidence" value="ECO:0007669"/>
    <property type="project" value="UniProtKB-KW"/>
</dbReference>
<accession>A0A4C1X032</accession>
<dbReference type="InterPro" id="IPR017452">
    <property type="entry name" value="GPCR_Rhodpsn_7TM"/>
</dbReference>
<evidence type="ECO:0000256" key="3">
    <source>
        <dbReference type="ARBA" id="ARBA00022692"/>
    </source>
</evidence>
<keyword evidence="6 9" id="KW-0472">Membrane</keyword>
<dbReference type="AlphaFoldDB" id="A0A4C1X032"/>
<evidence type="ECO:0000256" key="9">
    <source>
        <dbReference type="SAM" id="Phobius"/>
    </source>
</evidence>
<dbReference type="Pfam" id="PF00001">
    <property type="entry name" value="7tm_1"/>
    <property type="match status" value="1"/>
</dbReference>
<evidence type="ECO:0000256" key="8">
    <source>
        <dbReference type="ARBA" id="ARBA00023224"/>
    </source>
</evidence>
<keyword evidence="8" id="KW-0807">Transducer</keyword>
<feature type="transmembrane region" description="Helical" evidence="9">
    <location>
        <begin position="188"/>
        <end position="207"/>
    </location>
</feature>
<feature type="transmembrane region" description="Helical" evidence="9">
    <location>
        <begin position="228"/>
        <end position="246"/>
    </location>
</feature>
<dbReference type="GO" id="GO:0016020">
    <property type="term" value="C:membrane"/>
    <property type="evidence" value="ECO:0007669"/>
    <property type="project" value="UniProtKB-SubCell"/>
</dbReference>
<comment type="subcellular location">
    <subcellularLocation>
        <location evidence="1">Membrane</location>
        <topology evidence="1">Multi-pass membrane protein</topology>
    </subcellularLocation>
</comment>
<keyword evidence="5" id="KW-0297">G-protein coupled receptor</keyword>
<feature type="transmembrane region" description="Helical" evidence="9">
    <location>
        <begin position="325"/>
        <end position="346"/>
    </location>
</feature>
<keyword evidence="3 9" id="KW-0812">Transmembrane</keyword>
<proteinExistence type="inferred from homology"/>
<evidence type="ECO:0000256" key="2">
    <source>
        <dbReference type="ARBA" id="ARBA00010663"/>
    </source>
</evidence>
<evidence type="ECO:0000256" key="5">
    <source>
        <dbReference type="ARBA" id="ARBA00023040"/>
    </source>
</evidence>
<feature type="transmembrane region" description="Helical" evidence="9">
    <location>
        <begin position="366"/>
        <end position="388"/>
    </location>
</feature>
<dbReference type="EMBL" id="BGZK01000674">
    <property type="protein sequence ID" value="GBP55645.1"/>
    <property type="molecule type" value="Genomic_DNA"/>
</dbReference>
<dbReference type="Proteomes" id="UP000299102">
    <property type="component" value="Unassembled WGS sequence"/>
</dbReference>
<dbReference type="InterPro" id="IPR000276">
    <property type="entry name" value="GPCR_Rhodpsn"/>
</dbReference>
<dbReference type="Gene3D" id="1.20.1070.10">
    <property type="entry name" value="Rhodopsin 7-helix transmembrane proteins"/>
    <property type="match status" value="1"/>
</dbReference>